<proteinExistence type="inferred from homology"/>
<dbReference type="PANTHER" id="PTHR31175:SF93">
    <property type="entry name" value="AUXIN-RESPONSIVE PROTEIN SAUR68-LIKE"/>
    <property type="match status" value="1"/>
</dbReference>
<reference evidence="2 3" key="2">
    <citation type="journal article" date="2017" name="Genome Biol.">
        <title>New reference genome sequences of hot pepper reveal the massive evolution of plant disease-resistance genes by retroduplication.</title>
        <authorList>
            <person name="Kim S."/>
            <person name="Park J."/>
            <person name="Yeom S.I."/>
            <person name="Kim Y.M."/>
            <person name="Seo E."/>
            <person name="Kim K.T."/>
            <person name="Kim M.S."/>
            <person name="Lee J.M."/>
            <person name="Cheong K."/>
            <person name="Shin H.S."/>
            <person name="Kim S.B."/>
            <person name="Han K."/>
            <person name="Lee J."/>
            <person name="Park M."/>
            <person name="Lee H.A."/>
            <person name="Lee H.Y."/>
            <person name="Lee Y."/>
            <person name="Oh S."/>
            <person name="Lee J.H."/>
            <person name="Choi E."/>
            <person name="Choi E."/>
            <person name="Lee S.E."/>
            <person name="Jeon J."/>
            <person name="Kim H."/>
            <person name="Choi G."/>
            <person name="Song H."/>
            <person name="Lee J."/>
            <person name="Lee S.C."/>
            <person name="Kwon J.K."/>
            <person name="Lee H.Y."/>
            <person name="Koo N."/>
            <person name="Hong Y."/>
            <person name="Kim R.W."/>
            <person name="Kang W.H."/>
            <person name="Huh J.H."/>
            <person name="Kang B.C."/>
            <person name="Yang T.J."/>
            <person name="Lee Y.H."/>
            <person name="Bennetzen J.L."/>
            <person name="Choi D."/>
        </authorList>
    </citation>
    <scope>NUCLEOTIDE SEQUENCE [LARGE SCALE GENOMIC DNA]</scope>
    <source>
        <strain evidence="3">cv. CM334</strain>
    </source>
</reference>
<evidence type="ECO:0000313" key="2">
    <source>
        <dbReference type="EMBL" id="PHT65022.1"/>
    </source>
</evidence>
<comment type="similarity">
    <text evidence="1">Belongs to the ARG7 family.</text>
</comment>
<sequence length="332" mass="37710">MRMNPSKFTGTKVEEDPQEFVDEIEKIFKVMHVEEIEGVELATYQLKDVANQWYNEWEDAKGESAEPTFGANLWKPSLKTKMAMISTKKLIKMARRWQKFAAMQRKRISFPRNGSDAESCSTSSSAIVEKGHFVVYTIDQARFVIPLAYLENEIIRELLNISEEEPHINLASRHQHMALPLKTKMAMISTKKLIKMARRWQKFAAMQRKRISFPRNGSDAESCSTSSSAIVEKGHFVVYTIDQARFVIPLAYLENEIIRELLNISEEEFGLPSGGPITLPCDSTFMDYIVSLIKKGITAGDLHKALLLSITSCCCSTSTLHQESGNQQILVY</sequence>
<evidence type="ECO:0000313" key="3">
    <source>
        <dbReference type="Proteomes" id="UP000222542"/>
    </source>
</evidence>
<gene>
    <name evidence="2" type="ORF">T459_29447</name>
</gene>
<dbReference type="Pfam" id="PF02519">
    <property type="entry name" value="Auxin_inducible"/>
    <property type="match status" value="2"/>
</dbReference>
<dbReference type="Gramene" id="PHT65022">
    <property type="protein sequence ID" value="PHT65022"/>
    <property type="gene ID" value="T459_29447"/>
</dbReference>
<comment type="caution">
    <text evidence="2">The sequence shown here is derived from an EMBL/GenBank/DDBJ whole genome shotgun (WGS) entry which is preliminary data.</text>
</comment>
<dbReference type="OMA" id="WIRRDAS"/>
<evidence type="ECO:0000256" key="1">
    <source>
        <dbReference type="ARBA" id="ARBA00006974"/>
    </source>
</evidence>
<dbReference type="InterPro" id="IPR003676">
    <property type="entry name" value="SAUR_fam"/>
</dbReference>
<protein>
    <submittedName>
        <fullName evidence="2">Auxin-responsive protein SAUR65</fullName>
    </submittedName>
</protein>
<dbReference type="EMBL" id="AYRZ02000012">
    <property type="protein sequence ID" value="PHT65022.1"/>
    <property type="molecule type" value="Genomic_DNA"/>
</dbReference>
<keyword evidence="3" id="KW-1185">Reference proteome</keyword>
<reference evidence="2 3" key="1">
    <citation type="journal article" date="2014" name="Nat. Genet.">
        <title>Genome sequence of the hot pepper provides insights into the evolution of pungency in Capsicum species.</title>
        <authorList>
            <person name="Kim S."/>
            <person name="Park M."/>
            <person name="Yeom S.I."/>
            <person name="Kim Y.M."/>
            <person name="Lee J.M."/>
            <person name="Lee H.A."/>
            <person name="Seo E."/>
            <person name="Choi J."/>
            <person name="Cheong K."/>
            <person name="Kim K.T."/>
            <person name="Jung K."/>
            <person name="Lee G.W."/>
            <person name="Oh S.K."/>
            <person name="Bae C."/>
            <person name="Kim S.B."/>
            <person name="Lee H.Y."/>
            <person name="Kim S.Y."/>
            <person name="Kim M.S."/>
            <person name="Kang B.C."/>
            <person name="Jo Y.D."/>
            <person name="Yang H.B."/>
            <person name="Jeong H.J."/>
            <person name="Kang W.H."/>
            <person name="Kwon J.K."/>
            <person name="Shin C."/>
            <person name="Lim J.Y."/>
            <person name="Park J.H."/>
            <person name="Huh J.H."/>
            <person name="Kim J.S."/>
            <person name="Kim B.D."/>
            <person name="Cohen O."/>
            <person name="Paran I."/>
            <person name="Suh M.C."/>
            <person name="Lee S.B."/>
            <person name="Kim Y.K."/>
            <person name="Shin Y."/>
            <person name="Noh S.J."/>
            <person name="Park J."/>
            <person name="Seo Y.S."/>
            <person name="Kwon S.Y."/>
            <person name="Kim H.A."/>
            <person name="Park J.M."/>
            <person name="Kim H.J."/>
            <person name="Choi S.B."/>
            <person name="Bosland P.W."/>
            <person name="Reeves G."/>
            <person name="Jo S.H."/>
            <person name="Lee B.W."/>
            <person name="Cho H.T."/>
            <person name="Choi H.S."/>
            <person name="Lee M.S."/>
            <person name="Yu Y."/>
            <person name="Do Choi Y."/>
            <person name="Park B.S."/>
            <person name="van Deynze A."/>
            <person name="Ashrafi H."/>
            <person name="Hill T."/>
            <person name="Kim W.T."/>
            <person name="Pai H.S."/>
            <person name="Ahn H.K."/>
            <person name="Yeam I."/>
            <person name="Giovannoni J.J."/>
            <person name="Rose J.K."/>
            <person name="Sorensen I."/>
            <person name="Lee S.J."/>
            <person name="Kim R.W."/>
            <person name="Choi I.Y."/>
            <person name="Choi B.S."/>
            <person name="Lim J.S."/>
            <person name="Lee Y.H."/>
            <person name="Choi D."/>
        </authorList>
    </citation>
    <scope>NUCLEOTIDE SEQUENCE [LARGE SCALE GENOMIC DNA]</scope>
    <source>
        <strain evidence="3">cv. CM334</strain>
    </source>
</reference>
<dbReference type="PANTHER" id="PTHR31175">
    <property type="entry name" value="AUXIN-RESPONSIVE FAMILY PROTEIN"/>
    <property type="match status" value="1"/>
</dbReference>
<name>A0A2G2Y5L8_CAPAN</name>
<dbReference type="GO" id="GO:0009733">
    <property type="term" value="P:response to auxin"/>
    <property type="evidence" value="ECO:0007669"/>
    <property type="project" value="InterPro"/>
</dbReference>
<dbReference type="AlphaFoldDB" id="A0A2G2Y5L8"/>
<accession>A0A2G2Y5L8</accession>
<organism evidence="2 3">
    <name type="scientific">Capsicum annuum</name>
    <name type="common">Capsicum pepper</name>
    <dbReference type="NCBI Taxonomy" id="4072"/>
    <lineage>
        <taxon>Eukaryota</taxon>
        <taxon>Viridiplantae</taxon>
        <taxon>Streptophyta</taxon>
        <taxon>Embryophyta</taxon>
        <taxon>Tracheophyta</taxon>
        <taxon>Spermatophyta</taxon>
        <taxon>Magnoliopsida</taxon>
        <taxon>eudicotyledons</taxon>
        <taxon>Gunneridae</taxon>
        <taxon>Pentapetalae</taxon>
        <taxon>asterids</taxon>
        <taxon>lamiids</taxon>
        <taxon>Solanales</taxon>
        <taxon>Solanaceae</taxon>
        <taxon>Solanoideae</taxon>
        <taxon>Capsiceae</taxon>
        <taxon>Capsicum</taxon>
    </lineage>
</organism>
<dbReference type="Proteomes" id="UP000222542">
    <property type="component" value="Unassembled WGS sequence"/>
</dbReference>